<evidence type="ECO:0000256" key="1">
    <source>
        <dbReference type="SAM" id="MobiDB-lite"/>
    </source>
</evidence>
<accession>J7S7N7</accession>
<dbReference type="KEGG" id="kng:KNAG_0E01690"/>
<dbReference type="EMBL" id="HE978318">
    <property type="protein sequence ID" value="CCK70431.1"/>
    <property type="molecule type" value="Genomic_DNA"/>
</dbReference>
<dbReference type="OrthoDB" id="10632309at2759"/>
<feature type="compositionally biased region" description="Basic and acidic residues" evidence="1">
    <location>
        <begin position="361"/>
        <end position="373"/>
    </location>
</feature>
<dbReference type="InterPro" id="IPR012337">
    <property type="entry name" value="RNaseH-like_sf"/>
</dbReference>
<dbReference type="eggNOG" id="ENOG502R14Q">
    <property type="taxonomic scope" value="Eukaryota"/>
</dbReference>
<protein>
    <recommendedName>
        <fullName evidence="4">DUF659 domain-containing protein</fullName>
    </recommendedName>
</protein>
<dbReference type="AlphaFoldDB" id="J7S7N7"/>
<evidence type="ECO:0000313" key="3">
    <source>
        <dbReference type="Proteomes" id="UP000006310"/>
    </source>
</evidence>
<dbReference type="Proteomes" id="UP000006310">
    <property type="component" value="Chromosome 5"/>
</dbReference>
<organism evidence="2 3">
    <name type="scientific">Huiozyma naganishii (strain ATCC MYA-139 / BCRC 22969 / CBS 8797 / KCTC 17520 / NBRC 10181 / NCYC 3082 / Yp74L-3)</name>
    <name type="common">Yeast</name>
    <name type="synonym">Kazachstania naganishii</name>
    <dbReference type="NCBI Taxonomy" id="1071383"/>
    <lineage>
        <taxon>Eukaryota</taxon>
        <taxon>Fungi</taxon>
        <taxon>Dikarya</taxon>
        <taxon>Ascomycota</taxon>
        <taxon>Saccharomycotina</taxon>
        <taxon>Saccharomycetes</taxon>
        <taxon>Saccharomycetales</taxon>
        <taxon>Saccharomycetaceae</taxon>
        <taxon>Huiozyma</taxon>
    </lineage>
</organism>
<evidence type="ECO:0000313" key="2">
    <source>
        <dbReference type="EMBL" id="CCK70431.1"/>
    </source>
</evidence>
<reference evidence="2 3" key="1">
    <citation type="journal article" date="2011" name="Proc. Natl. Acad. Sci. U.S.A.">
        <title>Evolutionary erosion of yeast sex chromosomes by mating-type switching accidents.</title>
        <authorList>
            <person name="Gordon J.L."/>
            <person name="Armisen D."/>
            <person name="Proux-Wera E."/>
            <person name="Oheigeartaigh S.S."/>
            <person name="Byrne K.P."/>
            <person name="Wolfe K.H."/>
        </authorList>
    </citation>
    <scope>NUCLEOTIDE SEQUENCE [LARGE SCALE GENOMIC DNA]</scope>
    <source>
        <strain evidence="3">ATCC MYA-139 / BCRC 22969 / CBS 8797 / CCRC 22969 / KCTC 17520 / NBRC 10181 / NCYC 3082</strain>
    </source>
</reference>
<dbReference type="HOGENOM" id="CLU_727741_0_0_1"/>
<evidence type="ECO:0008006" key="4">
    <source>
        <dbReference type="Google" id="ProtNLM"/>
    </source>
</evidence>
<reference evidence="3" key="2">
    <citation type="submission" date="2012-08" db="EMBL/GenBank/DDBJ databases">
        <title>Genome sequence of Kazachstania naganishii.</title>
        <authorList>
            <person name="Gordon J.L."/>
            <person name="Armisen D."/>
            <person name="Proux-Wera E."/>
            <person name="OhEigeartaigh S.S."/>
            <person name="Byrne K.P."/>
            <person name="Wolfe K.H."/>
        </authorList>
    </citation>
    <scope>NUCLEOTIDE SEQUENCE [LARGE SCALE GENOMIC DNA]</scope>
    <source>
        <strain evidence="3">ATCC MYA-139 / BCRC 22969 / CBS 8797 / CCRC 22969 / KCTC 17520 / NBRC 10181 / NCYC 3082</strain>
    </source>
</reference>
<feature type="region of interest" description="Disordered" evidence="1">
    <location>
        <begin position="350"/>
        <end position="380"/>
    </location>
</feature>
<name>J7S7N7_HUIN7</name>
<feature type="compositionally biased region" description="Acidic residues" evidence="1">
    <location>
        <begin position="350"/>
        <end position="360"/>
    </location>
</feature>
<keyword evidence="3" id="KW-1185">Reference proteome</keyword>
<dbReference type="RefSeq" id="XP_022464677.1">
    <property type="nucleotide sequence ID" value="XM_022608153.1"/>
</dbReference>
<proteinExistence type="predicted"/>
<sequence length="380" mass="43487">MVREQLRELFDTLSANTPDIVYQRFNVLKKVRLPWVSVETDGWTSNKGTDCISVTINLVTGNMDKACFPIYVTEVETKEKQELTETLLSLIKKFSLSKLLTSCCTDNAASVIGATDSLKGDEQFPFFNSQNGCAVHQIQLFVRALIDDIIENLQTDTENTGSENDEDDLELFPNICSVDIVQRLMALTKKLRKCFIFKKSFKDCVETLPPSYCNTRWNLTFVKPTFQLLKIIYKGLTPYESLTKILSLNKPASICFFPLLLYCKEMSSVCASGLSELLIRPVKLQKFKAKYGKYYAKACDSTYIHMLSALFHHDAVKAFKISQKHCVDVDSELTNIAFKIMNFEIIENGDESSETENDGSPDERYENERDQRNFRWRRSV</sequence>
<gene>
    <name evidence="2" type="primary">KNAG0E01690</name>
    <name evidence="2" type="ordered locus">KNAG_0E01690</name>
</gene>
<dbReference type="GeneID" id="34526131"/>
<dbReference type="SUPFAM" id="SSF53098">
    <property type="entry name" value="Ribonuclease H-like"/>
    <property type="match status" value="1"/>
</dbReference>